<organism evidence="1 2">
    <name type="scientific">Aspergillus carbonarius (strain ITEM 5010)</name>
    <dbReference type="NCBI Taxonomy" id="602072"/>
    <lineage>
        <taxon>Eukaryota</taxon>
        <taxon>Fungi</taxon>
        <taxon>Dikarya</taxon>
        <taxon>Ascomycota</taxon>
        <taxon>Pezizomycotina</taxon>
        <taxon>Eurotiomycetes</taxon>
        <taxon>Eurotiomycetidae</taxon>
        <taxon>Eurotiales</taxon>
        <taxon>Aspergillaceae</taxon>
        <taxon>Aspergillus</taxon>
        <taxon>Aspergillus subgen. Circumdati</taxon>
    </lineage>
</organism>
<dbReference type="EMBL" id="KV907525">
    <property type="protein sequence ID" value="OOF90414.1"/>
    <property type="molecule type" value="Genomic_DNA"/>
</dbReference>
<evidence type="ECO:0000313" key="2">
    <source>
        <dbReference type="Proteomes" id="UP000188318"/>
    </source>
</evidence>
<accession>A0A1R3R7E8</accession>
<proteinExistence type="predicted"/>
<dbReference type="Proteomes" id="UP000188318">
    <property type="component" value="Unassembled WGS sequence"/>
</dbReference>
<dbReference type="AlphaFoldDB" id="A0A1R3R7E8"/>
<keyword evidence="2" id="KW-1185">Reference proteome</keyword>
<reference evidence="2" key="1">
    <citation type="journal article" date="2017" name="Genome Biol.">
        <title>Comparative genomics reveals high biological diversity and specific adaptations in the industrially and medically important fungal genus Aspergillus.</title>
        <authorList>
            <person name="de Vries R.P."/>
            <person name="Riley R."/>
            <person name="Wiebenga A."/>
            <person name="Aguilar-Osorio G."/>
            <person name="Amillis S."/>
            <person name="Uchima C.A."/>
            <person name="Anderluh G."/>
            <person name="Asadollahi M."/>
            <person name="Askin M."/>
            <person name="Barry K."/>
            <person name="Battaglia E."/>
            <person name="Bayram O."/>
            <person name="Benocci T."/>
            <person name="Braus-Stromeyer S.A."/>
            <person name="Caldana C."/>
            <person name="Canovas D."/>
            <person name="Cerqueira G.C."/>
            <person name="Chen F."/>
            <person name="Chen W."/>
            <person name="Choi C."/>
            <person name="Clum A."/>
            <person name="Dos Santos R.A."/>
            <person name="Damasio A.R."/>
            <person name="Diallinas G."/>
            <person name="Emri T."/>
            <person name="Fekete E."/>
            <person name="Flipphi M."/>
            <person name="Freyberg S."/>
            <person name="Gallo A."/>
            <person name="Gournas C."/>
            <person name="Habgood R."/>
            <person name="Hainaut M."/>
            <person name="Harispe M.L."/>
            <person name="Henrissat B."/>
            <person name="Hilden K.S."/>
            <person name="Hope R."/>
            <person name="Hossain A."/>
            <person name="Karabika E."/>
            <person name="Karaffa L."/>
            <person name="Karanyi Z."/>
            <person name="Krasevec N."/>
            <person name="Kuo A."/>
            <person name="Kusch H."/>
            <person name="LaButti K."/>
            <person name="Lagendijk E.L."/>
            <person name="Lapidus A."/>
            <person name="Levasseur A."/>
            <person name="Lindquist E."/>
            <person name="Lipzen A."/>
            <person name="Logrieco A.F."/>
            <person name="MacCabe A."/>
            <person name="Maekelae M.R."/>
            <person name="Malavazi I."/>
            <person name="Melin P."/>
            <person name="Meyer V."/>
            <person name="Mielnichuk N."/>
            <person name="Miskei M."/>
            <person name="Molnar A.P."/>
            <person name="Mule G."/>
            <person name="Ngan C.Y."/>
            <person name="Orejas M."/>
            <person name="Orosz E."/>
            <person name="Ouedraogo J.P."/>
            <person name="Overkamp K.M."/>
            <person name="Park H.-S."/>
            <person name="Perrone G."/>
            <person name="Piumi F."/>
            <person name="Punt P.J."/>
            <person name="Ram A.F."/>
            <person name="Ramon A."/>
            <person name="Rauscher S."/>
            <person name="Record E."/>
            <person name="Riano-Pachon D.M."/>
            <person name="Robert V."/>
            <person name="Roehrig J."/>
            <person name="Ruller R."/>
            <person name="Salamov A."/>
            <person name="Salih N.S."/>
            <person name="Samson R.A."/>
            <person name="Sandor E."/>
            <person name="Sanguinetti M."/>
            <person name="Schuetze T."/>
            <person name="Sepcic K."/>
            <person name="Shelest E."/>
            <person name="Sherlock G."/>
            <person name="Sophianopoulou V."/>
            <person name="Squina F.M."/>
            <person name="Sun H."/>
            <person name="Susca A."/>
            <person name="Todd R.B."/>
            <person name="Tsang A."/>
            <person name="Unkles S.E."/>
            <person name="van de Wiele N."/>
            <person name="van Rossen-Uffink D."/>
            <person name="Oliveira J.V."/>
            <person name="Vesth T.C."/>
            <person name="Visser J."/>
            <person name="Yu J.-H."/>
            <person name="Zhou M."/>
            <person name="Andersen M.R."/>
            <person name="Archer D.B."/>
            <person name="Baker S.E."/>
            <person name="Benoit I."/>
            <person name="Brakhage A.A."/>
            <person name="Braus G.H."/>
            <person name="Fischer R."/>
            <person name="Frisvad J.C."/>
            <person name="Goldman G.H."/>
            <person name="Houbraken J."/>
            <person name="Oakley B."/>
            <person name="Pocsi I."/>
            <person name="Scazzocchio C."/>
            <person name="Seiboth B."/>
            <person name="vanKuyk P.A."/>
            <person name="Wortman J."/>
            <person name="Dyer P.S."/>
            <person name="Grigoriev I.V."/>
        </authorList>
    </citation>
    <scope>NUCLEOTIDE SEQUENCE [LARGE SCALE GENOMIC DNA]</scope>
    <source>
        <strain evidence="2">ITEM 5010</strain>
    </source>
</reference>
<name>A0A1R3R7E8_ASPC5</name>
<dbReference type="VEuPathDB" id="FungiDB:ASPCADRAFT_135185"/>
<evidence type="ECO:0000313" key="1">
    <source>
        <dbReference type="EMBL" id="OOF90414.1"/>
    </source>
</evidence>
<protein>
    <submittedName>
        <fullName evidence="1">Uncharacterized protein</fullName>
    </submittedName>
</protein>
<sequence>MEAADFFFSTAFPAWPPRPASHKVTPIQTTVLQKLPAPLRRNGNFSLARNQLPVIHVLQLPALRLF</sequence>
<gene>
    <name evidence="1" type="ORF">ASPCADRAFT_135185</name>
</gene>